<organism evidence="1 2">
    <name type="scientific">Oidiodendron maius (strain Zn)</name>
    <dbReference type="NCBI Taxonomy" id="913774"/>
    <lineage>
        <taxon>Eukaryota</taxon>
        <taxon>Fungi</taxon>
        <taxon>Dikarya</taxon>
        <taxon>Ascomycota</taxon>
        <taxon>Pezizomycotina</taxon>
        <taxon>Leotiomycetes</taxon>
        <taxon>Leotiomycetes incertae sedis</taxon>
        <taxon>Myxotrichaceae</taxon>
        <taxon>Oidiodendron</taxon>
    </lineage>
</organism>
<gene>
    <name evidence="1" type="ORF">OIDMADRAFT_88650</name>
</gene>
<protein>
    <recommendedName>
        <fullName evidence="3">Transcription factor domain-containing protein</fullName>
    </recommendedName>
</protein>
<feature type="non-terminal residue" evidence="1">
    <location>
        <position position="1"/>
    </location>
</feature>
<dbReference type="EMBL" id="KN832877">
    <property type="protein sequence ID" value="KIN00361.1"/>
    <property type="molecule type" value="Genomic_DNA"/>
</dbReference>
<name>A0A0C3GW99_OIDMZ</name>
<sequence length="123" mass="13946">FLGGLDPFSSTPTIIESPIPTEWLISHFIRVLAPWLSSYDDSLTPISPRVSWFAYALNHMPLFYATLLSAAVHLDRMKSFGDLSKLLWYKAETLRLTNEKIQDPSEAASDQMILVALILLFFN</sequence>
<evidence type="ECO:0000313" key="2">
    <source>
        <dbReference type="Proteomes" id="UP000054321"/>
    </source>
</evidence>
<accession>A0A0C3GW99</accession>
<keyword evidence="2" id="KW-1185">Reference proteome</keyword>
<dbReference type="InParanoid" id="A0A0C3GW99"/>
<dbReference type="PANTHER" id="PTHR37540">
    <property type="entry name" value="TRANSCRIPTION FACTOR (ACR-2), PUTATIVE-RELATED-RELATED"/>
    <property type="match status" value="1"/>
</dbReference>
<dbReference type="HOGENOM" id="CLU_2020746_0_0_1"/>
<dbReference type="AlphaFoldDB" id="A0A0C3GW99"/>
<evidence type="ECO:0008006" key="3">
    <source>
        <dbReference type="Google" id="ProtNLM"/>
    </source>
</evidence>
<dbReference type="InterPro" id="IPR021858">
    <property type="entry name" value="Fun_TF"/>
</dbReference>
<feature type="non-terminal residue" evidence="1">
    <location>
        <position position="123"/>
    </location>
</feature>
<proteinExistence type="predicted"/>
<dbReference type="Proteomes" id="UP000054321">
    <property type="component" value="Unassembled WGS sequence"/>
</dbReference>
<dbReference type="Pfam" id="PF11951">
    <property type="entry name" value="Fungal_trans_2"/>
    <property type="match status" value="1"/>
</dbReference>
<dbReference type="OrthoDB" id="4159781at2759"/>
<reference evidence="1 2" key="1">
    <citation type="submission" date="2014-04" db="EMBL/GenBank/DDBJ databases">
        <authorList>
            <consortium name="DOE Joint Genome Institute"/>
            <person name="Kuo A."/>
            <person name="Martino E."/>
            <person name="Perotto S."/>
            <person name="Kohler A."/>
            <person name="Nagy L.G."/>
            <person name="Floudas D."/>
            <person name="Copeland A."/>
            <person name="Barry K.W."/>
            <person name="Cichocki N."/>
            <person name="Veneault-Fourrey C."/>
            <person name="LaButti K."/>
            <person name="Lindquist E.A."/>
            <person name="Lipzen A."/>
            <person name="Lundell T."/>
            <person name="Morin E."/>
            <person name="Murat C."/>
            <person name="Sun H."/>
            <person name="Tunlid A."/>
            <person name="Henrissat B."/>
            <person name="Grigoriev I.V."/>
            <person name="Hibbett D.S."/>
            <person name="Martin F."/>
            <person name="Nordberg H.P."/>
            <person name="Cantor M.N."/>
            <person name="Hua S.X."/>
        </authorList>
    </citation>
    <scope>NUCLEOTIDE SEQUENCE [LARGE SCALE GENOMIC DNA]</scope>
    <source>
        <strain evidence="1 2">Zn</strain>
    </source>
</reference>
<reference evidence="2" key="2">
    <citation type="submission" date="2015-01" db="EMBL/GenBank/DDBJ databases">
        <title>Evolutionary Origins and Diversification of the Mycorrhizal Mutualists.</title>
        <authorList>
            <consortium name="DOE Joint Genome Institute"/>
            <consortium name="Mycorrhizal Genomics Consortium"/>
            <person name="Kohler A."/>
            <person name="Kuo A."/>
            <person name="Nagy L.G."/>
            <person name="Floudas D."/>
            <person name="Copeland A."/>
            <person name="Barry K.W."/>
            <person name="Cichocki N."/>
            <person name="Veneault-Fourrey C."/>
            <person name="LaButti K."/>
            <person name="Lindquist E.A."/>
            <person name="Lipzen A."/>
            <person name="Lundell T."/>
            <person name="Morin E."/>
            <person name="Murat C."/>
            <person name="Riley R."/>
            <person name="Ohm R."/>
            <person name="Sun H."/>
            <person name="Tunlid A."/>
            <person name="Henrissat B."/>
            <person name="Grigoriev I.V."/>
            <person name="Hibbett D.S."/>
            <person name="Martin F."/>
        </authorList>
    </citation>
    <scope>NUCLEOTIDE SEQUENCE [LARGE SCALE GENOMIC DNA]</scope>
    <source>
        <strain evidence="2">Zn</strain>
    </source>
</reference>
<dbReference type="PANTHER" id="PTHR37540:SF5">
    <property type="entry name" value="TRANSCRIPTION FACTOR DOMAIN-CONTAINING PROTEIN"/>
    <property type="match status" value="1"/>
</dbReference>
<evidence type="ECO:0000313" key="1">
    <source>
        <dbReference type="EMBL" id="KIN00361.1"/>
    </source>
</evidence>